<reference evidence="3" key="3">
    <citation type="submission" date="2005-07" db="EMBL/GenBank/DDBJ databases">
        <authorList>
            <person name="Mural R.J."/>
            <person name="Li P.W."/>
            <person name="Adams M.D."/>
            <person name="Amanatides P.G."/>
            <person name="Baden-Tillson H."/>
            <person name="Barnstead M."/>
            <person name="Chin S.H."/>
            <person name="Dew I."/>
            <person name="Evans C.A."/>
            <person name="Ferriera S."/>
            <person name="Flanigan M."/>
            <person name="Fosler C."/>
            <person name="Glodek A."/>
            <person name="Gu Z."/>
            <person name="Holt R.A."/>
            <person name="Jennings D."/>
            <person name="Kraft C.L."/>
            <person name="Lu F."/>
            <person name="Nguyen T."/>
            <person name="Nusskern D.R."/>
            <person name="Pfannkoch C.M."/>
            <person name="Sitter C."/>
            <person name="Sutton G.G."/>
            <person name="Venter J.C."/>
            <person name="Wang Z."/>
            <person name="Woodage T."/>
            <person name="Zheng X.H."/>
            <person name="Zhong F."/>
        </authorList>
    </citation>
    <scope>NUCLEOTIDE SEQUENCE</scope>
    <source>
        <strain evidence="3">BN</strain>
    </source>
</reference>
<feature type="region of interest" description="Disordered" evidence="1">
    <location>
        <begin position="25"/>
        <end position="57"/>
    </location>
</feature>
<reference evidence="3" key="2">
    <citation type="journal article" date="2005" name="Genome Res.">
        <title>Gene and alternative splicing annotation with AIR.</title>
        <authorList>
            <person name="Florea L."/>
            <person name="Di Francesco V."/>
            <person name="Miller J."/>
            <person name="Turner R."/>
            <person name="Yao A."/>
            <person name="Harris M."/>
            <person name="Walenz B."/>
            <person name="Mobarry C."/>
            <person name="Merkulov G.V."/>
            <person name="Charlab R."/>
            <person name="Dew I."/>
            <person name="Deng Z."/>
            <person name="Istrail S."/>
            <person name="Li P."/>
            <person name="Sutton G."/>
        </authorList>
    </citation>
    <scope>NUCLEOTIDE SEQUENCE</scope>
    <source>
        <strain evidence="3">BN</strain>
    </source>
</reference>
<gene>
    <name evidence="3" type="ORF">rCG_65867</name>
</gene>
<dbReference type="Proteomes" id="UP000234681">
    <property type="component" value="Chromosome 17"/>
</dbReference>
<evidence type="ECO:0000313" key="3">
    <source>
        <dbReference type="EMBL" id="EDL84514.1"/>
    </source>
</evidence>
<reference evidence="2" key="1">
    <citation type="submission" date="2003-09" db="EMBL/GenBank/DDBJ databases">
        <title>Liver regeneration after PH.</title>
        <authorList>
            <person name="Xu C.S."/>
            <person name="Chang C.F."/>
            <person name="Han H.P."/>
            <person name="Wang G.P."/>
            <person name="Chai L.Q."/>
            <person name="Yuan J.Y."/>
            <person name="Yang K.J."/>
            <person name="Zhao L.F."/>
            <person name="Ma H."/>
            <person name="Wang L."/>
            <person name="Wang S.F."/>
            <person name="Xing X.K."/>
            <person name="Shen G.M."/>
            <person name="Shi J.B."/>
            <person name="Rahman S."/>
            <person name="Wang Q.N."/>
            <person name="Zhang J.B."/>
        </authorList>
    </citation>
    <scope>NUCLEOTIDE SEQUENCE</scope>
    <source>
        <strain evidence="2">Sprague-Dawley</strain>
    </source>
</reference>
<organism evidence="2">
    <name type="scientific">Rattus norvegicus</name>
    <name type="common">Rat</name>
    <dbReference type="NCBI Taxonomy" id="10116"/>
    <lineage>
        <taxon>Eukaryota</taxon>
        <taxon>Metazoa</taxon>
        <taxon>Chordata</taxon>
        <taxon>Craniata</taxon>
        <taxon>Vertebrata</taxon>
        <taxon>Euteleostomi</taxon>
        <taxon>Mammalia</taxon>
        <taxon>Eutheria</taxon>
        <taxon>Euarchontoglires</taxon>
        <taxon>Glires</taxon>
        <taxon>Rodentia</taxon>
        <taxon>Myomorpha</taxon>
        <taxon>Muroidea</taxon>
        <taxon>Muridae</taxon>
        <taxon>Murinae</taxon>
        <taxon>Rattus</taxon>
    </lineage>
</organism>
<feature type="compositionally biased region" description="Acidic residues" evidence="1">
    <location>
        <begin position="122"/>
        <end position="137"/>
    </location>
</feature>
<evidence type="ECO:0000313" key="2">
    <source>
        <dbReference type="EMBL" id="AAQ91050.1"/>
    </source>
</evidence>
<feature type="compositionally biased region" description="Basic and acidic residues" evidence="1">
    <location>
        <begin position="31"/>
        <end position="46"/>
    </location>
</feature>
<proteinExistence type="evidence at transcript level"/>
<dbReference type="HOGENOM" id="CLU_962979_0_0_1"/>
<evidence type="ECO:0000256" key="1">
    <source>
        <dbReference type="SAM" id="MobiDB-lite"/>
    </source>
</evidence>
<dbReference type="EMBL" id="AY387080">
    <property type="protein sequence ID" value="AAQ91050.1"/>
    <property type="molecule type" value="mRNA"/>
</dbReference>
<accession>A0A9K3Y8I6</accession>
<sequence length="289" mass="31768">MVKDCLGKDIFRPIIAAGQEALDEIQESMSETERSERLQRKNDTDRSQAPGPSAVLPPSEVIVWGKDAPGTVATSATEGGTPAKKGAPLLRLKLNKQGKEEKTLKKSLYPVKELEVLGLDSSETDELGSSEEEDLEDEAARYEEERYGPRWRPTVKKPKVMDPSWTRMTVASQECHLGKAAVDWGTLPWLYRSQKWFHCLLVFPEILNCPGKDLDTFAAIAAAITAADIVSAVSGVILPQSIVRQAQNMVSGVTVSDGVIKVFNDMEVCKSSKPEVKKFKNVVSARLPE</sequence>
<name>A0A9K3Y8I6_RAT</name>
<feature type="region of interest" description="Disordered" evidence="1">
    <location>
        <begin position="120"/>
        <end position="144"/>
    </location>
</feature>
<dbReference type="AlphaFoldDB" id="A0A9K3Y8I6"/>
<dbReference type="EMBL" id="CH474072">
    <property type="protein sequence ID" value="EDL84514.1"/>
    <property type="molecule type" value="Genomic_DNA"/>
</dbReference>
<protein>
    <submittedName>
        <fullName evidence="2">LRRGT00094</fullName>
    </submittedName>
    <submittedName>
        <fullName evidence="3">RCG65867</fullName>
    </submittedName>
</protein>